<gene>
    <name evidence="1" type="ORF">AVDCRST_MAG58-12</name>
</gene>
<dbReference type="AlphaFoldDB" id="A0A6J4QMH3"/>
<reference evidence="1" key="1">
    <citation type="submission" date="2020-02" db="EMBL/GenBank/DDBJ databases">
        <authorList>
            <person name="Meier V. D."/>
        </authorList>
    </citation>
    <scope>NUCLEOTIDE SEQUENCE</scope>
    <source>
        <strain evidence="1">AVDCRST_MAG58</strain>
    </source>
</reference>
<dbReference type="EMBL" id="CADCVF010000001">
    <property type="protein sequence ID" value="CAA9441650.1"/>
    <property type="molecule type" value="Genomic_DNA"/>
</dbReference>
<evidence type="ECO:0000313" key="1">
    <source>
        <dbReference type="EMBL" id="CAA9441650.1"/>
    </source>
</evidence>
<protein>
    <submittedName>
        <fullName evidence="1">Uncharacterized protein</fullName>
    </submittedName>
</protein>
<organism evidence="1">
    <name type="scientific">uncultured Rubrobacteraceae bacterium</name>
    <dbReference type="NCBI Taxonomy" id="349277"/>
    <lineage>
        <taxon>Bacteria</taxon>
        <taxon>Bacillati</taxon>
        <taxon>Actinomycetota</taxon>
        <taxon>Rubrobacteria</taxon>
        <taxon>Rubrobacterales</taxon>
        <taxon>Rubrobacteraceae</taxon>
        <taxon>environmental samples</taxon>
    </lineage>
</organism>
<sequence>MKASYFFCAHNGLSINHSSQHNSTSWKRAAEGQAFGLMLQLDLPVVN</sequence>
<name>A0A6J4QMH3_9ACTN</name>
<proteinExistence type="predicted"/>
<accession>A0A6J4QMH3</accession>